<dbReference type="Proteomes" id="UP000009888">
    <property type="component" value="Unassembled WGS sequence"/>
</dbReference>
<dbReference type="eggNOG" id="COG0472">
    <property type="taxonomic scope" value="Bacteria"/>
</dbReference>
<comment type="caution">
    <text evidence="1">The sequence shown here is derived from an EMBL/GenBank/DDBJ whole genome shotgun (WGS) entry which is preliminary data.</text>
</comment>
<dbReference type="RefSeq" id="WP_007001893.1">
    <property type="nucleotide sequence ID" value="NZ_JH992956.1"/>
</dbReference>
<evidence type="ECO:0000313" key="1">
    <source>
        <dbReference type="EMBL" id="EKU94741.1"/>
    </source>
</evidence>
<keyword evidence="2" id="KW-1185">Reference proteome</keyword>
<sequence length="284" mass="28513">MRPLVGGLAAFGATALAKLALGKLGHERSRFLQRQAHGGRTVSLGEGLVAAAGTLAGSAVGPHPWAGLLAVGGAAGAGAVDDFCAGKFAEDPKGLRGHLEAASRGVPTSGNLKLFLICGASLLSAGALRRPADRPILDWVIRSGLIAASANIINLFDLRPGRALKVSSAGALLAVALPGERGAGECGVGERSAALRRTQGAATLATIAVCAPEDLRGSAMLGDTGANALGASLGFALASLESRPTRCGILAGLVGLTLASEKVSFTSIIENNSALRFIDQLGRR</sequence>
<dbReference type="HOGENOM" id="CLU_078449_0_0_11"/>
<dbReference type="PATRIC" id="fig|883066.3.peg.1749"/>
<gene>
    <name evidence="1" type="ORF">HMPREF9233_01688</name>
</gene>
<dbReference type="EMBL" id="AGWL01000008">
    <property type="protein sequence ID" value="EKU94741.1"/>
    <property type="molecule type" value="Genomic_DNA"/>
</dbReference>
<dbReference type="AlphaFoldDB" id="K9EFT4"/>
<name>K9EFT4_9ACTO</name>
<reference evidence="1 2" key="1">
    <citation type="submission" date="2012-09" db="EMBL/GenBank/DDBJ databases">
        <title>The Genome Sequence of Actinobaculum massiliae ACS-171-V-COL2.</title>
        <authorList>
            <consortium name="The Broad Institute Genome Sequencing Platform"/>
            <person name="Earl A."/>
            <person name="Ward D."/>
            <person name="Feldgarden M."/>
            <person name="Gevers D."/>
            <person name="Saerens B."/>
            <person name="Vaneechoutte M."/>
            <person name="Walker B."/>
            <person name="Young S.K."/>
            <person name="Zeng Q."/>
            <person name="Gargeya S."/>
            <person name="Fitzgerald M."/>
            <person name="Haas B."/>
            <person name="Abouelleil A."/>
            <person name="Alvarado L."/>
            <person name="Arachchi H.M."/>
            <person name="Berlin A."/>
            <person name="Chapman S.B."/>
            <person name="Goldberg J."/>
            <person name="Griggs A."/>
            <person name="Gujja S."/>
            <person name="Hansen M."/>
            <person name="Howarth C."/>
            <person name="Imamovic A."/>
            <person name="Larimer J."/>
            <person name="McCowen C."/>
            <person name="Montmayeur A."/>
            <person name="Murphy C."/>
            <person name="Neiman D."/>
            <person name="Pearson M."/>
            <person name="Priest M."/>
            <person name="Roberts A."/>
            <person name="Saif S."/>
            <person name="Shea T."/>
            <person name="Sisk P."/>
            <person name="Sykes S."/>
            <person name="Wortman J."/>
            <person name="Nusbaum C."/>
            <person name="Birren B."/>
        </authorList>
    </citation>
    <scope>NUCLEOTIDE SEQUENCE [LARGE SCALE GENOMIC DNA]</scope>
    <source>
        <strain evidence="2">ACS-171-V-Col2</strain>
    </source>
</reference>
<organism evidence="1 2">
    <name type="scientific">Actinobaculum massiliense ACS-171-V-Col2</name>
    <dbReference type="NCBI Taxonomy" id="883066"/>
    <lineage>
        <taxon>Bacteria</taxon>
        <taxon>Bacillati</taxon>
        <taxon>Actinomycetota</taxon>
        <taxon>Actinomycetes</taxon>
        <taxon>Actinomycetales</taxon>
        <taxon>Actinomycetaceae</taxon>
        <taxon>Actinobaculum</taxon>
    </lineage>
</organism>
<protein>
    <submittedName>
        <fullName evidence="1">Uncharacterized protein</fullName>
    </submittedName>
</protein>
<dbReference type="STRING" id="202789.GCA_001457435_00413"/>
<evidence type="ECO:0000313" key="2">
    <source>
        <dbReference type="Proteomes" id="UP000009888"/>
    </source>
</evidence>
<proteinExistence type="predicted"/>
<accession>K9EFT4</accession>